<dbReference type="AlphaFoldDB" id="A0A917AKD0"/>
<sequence length="382" mass="40052">MDRAETVAAKGSVMKTSLVVRGLGGLAAVGLLSACELEGTGTTEAPPAAEVQAGTEVIERETDVDAPSIFSANETGLWDGRPSFGGVWVAHPDATQPERVRITNVSTGKTVAGALFRRERDFPGPRFQISSNAAAALGILAGQPTELQVIALRRETVTITPAEPEPAPEPEVTEEVIEAAPEVADTEATDGEGTEAAALTPEELRKKRRQEAAAKRKAEREARIKAREEERARIAAEREAKEQAEAEVRAAAEAAAAAAAADAAAEKAATKPAARPASNDPIAAAAAALESVESEAPAAVEAPKPPRAPFAQVGVYKTREEADQISAVLSGAGLLPTVVERRFLNQISYRIIVGPAQTQSEYDTFVAQLSALGYDGVKPVRR</sequence>
<dbReference type="Pfam" id="PF05036">
    <property type="entry name" value="SPOR"/>
    <property type="match status" value="1"/>
</dbReference>
<dbReference type="Gene3D" id="3.30.70.1070">
    <property type="entry name" value="Sporulation related repeat"/>
    <property type="match status" value="1"/>
</dbReference>
<comment type="caution">
    <text evidence="3">The sequence shown here is derived from an EMBL/GenBank/DDBJ whole genome shotgun (WGS) entry which is preliminary data.</text>
</comment>
<proteinExistence type="predicted"/>
<evidence type="ECO:0000313" key="3">
    <source>
        <dbReference type="EMBL" id="GGE57830.1"/>
    </source>
</evidence>
<feature type="compositionally biased region" description="Acidic residues" evidence="1">
    <location>
        <begin position="184"/>
        <end position="193"/>
    </location>
</feature>
<dbReference type="InterPro" id="IPR036680">
    <property type="entry name" value="SPOR-like_sf"/>
</dbReference>
<accession>A0A917AKD0</accession>
<evidence type="ECO:0000259" key="2">
    <source>
        <dbReference type="PROSITE" id="PS51724"/>
    </source>
</evidence>
<name>A0A917AKD0_9RHOB</name>
<gene>
    <name evidence="3" type="ORF">GCM10011517_27040</name>
</gene>
<dbReference type="InterPro" id="IPR007730">
    <property type="entry name" value="SPOR-like_dom"/>
</dbReference>
<dbReference type="GO" id="GO:0042834">
    <property type="term" value="F:peptidoglycan binding"/>
    <property type="evidence" value="ECO:0007669"/>
    <property type="project" value="InterPro"/>
</dbReference>
<dbReference type="Proteomes" id="UP000606730">
    <property type="component" value="Unassembled WGS sequence"/>
</dbReference>
<keyword evidence="4" id="KW-1185">Reference proteome</keyword>
<reference evidence="3" key="1">
    <citation type="journal article" date="2014" name="Int. J. Syst. Evol. Microbiol.">
        <title>Complete genome sequence of Corynebacterium casei LMG S-19264T (=DSM 44701T), isolated from a smear-ripened cheese.</title>
        <authorList>
            <consortium name="US DOE Joint Genome Institute (JGI-PGF)"/>
            <person name="Walter F."/>
            <person name="Albersmeier A."/>
            <person name="Kalinowski J."/>
            <person name="Ruckert C."/>
        </authorList>
    </citation>
    <scope>NUCLEOTIDE SEQUENCE</scope>
    <source>
        <strain evidence="3">CGMCC 1.16012</strain>
    </source>
</reference>
<feature type="domain" description="SPOR" evidence="2">
    <location>
        <begin position="303"/>
        <end position="382"/>
    </location>
</feature>
<protein>
    <recommendedName>
        <fullName evidence="2">SPOR domain-containing protein</fullName>
    </recommendedName>
</protein>
<evidence type="ECO:0000313" key="4">
    <source>
        <dbReference type="Proteomes" id="UP000606730"/>
    </source>
</evidence>
<feature type="region of interest" description="Disordered" evidence="1">
    <location>
        <begin position="183"/>
        <end position="227"/>
    </location>
</feature>
<organism evidence="3 4">
    <name type="scientific">Actibacterium pelagium</name>
    <dbReference type="NCBI Taxonomy" id="2029103"/>
    <lineage>
        <taxon>Bacteria</taxon>
        <taxon>Pseudomonadati</taxon>
        <taxon>Pseudomonadota</taxon>
        <taxon>Alphaproteobacteria</taxon>
        <taxon>Rhodobacterales</taxon>
        <taxon>Roseobacteraceae</taxon>
        <taxon>Actibacterium</taxon>
    </lineage>
</organism>
<reference evidence="3" key="2">
    <citation type="submission" date="2020-09" db="EMBL/GenBank/DDBJ databases">
        <authorList>
            <person name="Sun Q."/>
            <person name="Zhou Y."/>
        </authorList>
    </citation>
    <scope>NUCLEOTIDE SEQUENCE</scope>
    <source>
        <strain evidence="3">CGMCC 1.16012</strain>
    </source>
</reference>
<evidence type="ECO:0000256" key="1">
    <source>
        <dbReference type="SAM" id="MobiDB-lite"/>
    </source>
</evidence>
<dbReference type="SUPFAM" id="SSF110997">
    <property type="entry name" value="Sporulation related repeat"/>
    <property type="match status" value="1"/>
</dbReference>
<dbReference type="EMBL" id="BMKN01000002">
    <property type="protein sequence ID" value="GGE57830.1"/>
    <property type="molecule type" value="Genomic_DNA"/>
</dbReference>
<dbReference type="PROSITE" id="PS51257">
    <property type="entry name" value="PROKAR_LIPOPROTEIN"/>
    <property type="match status" value="1"/>
</dbReference>
<feature type="compositionally biased region" description="Basic and acidic residues" evidence="1">
    <location>
        <begin position="202"/>
        <end position="227"/>
    </location>
</feature>
<dbReference type="PROSITE" id="PS51724">
    <property type="entry name" value="SPOR"/>
    <property type="match status" value="1"/>
</dbReference>